<keyword evidence="2" id="KW-1185">Reference proteome</keyword>
<dbReference type="EMBL" id="BMFV01000022">
    <property type="protein sequence ID" value="GGH84441.1"/>
    <property type="molecule type" value="Genomic_DNA"/>
</dbReference>
<evidence type="ECO:0000313" key="2">
    <source>
        <dbReference type="Proteomes" id="UP000656813"/>
    </source>
</evidence>
<comment type="caution">
    <text evidence="1">The sequence shown here is derived from an EMBL/GenBank/DDBJ whole genome shotgun (WGS) entry which is preliminary data.</text>
</comment>
<accession>A0A8J2ZXG9</accession>
<gene>
    <name evidence="1" type="ORF">GCM10007096_27520</name>
</gene>
<organism evidence="1 2">
    <name type="scientific">Pullulanibacillus pueri</name>
    <dbReference type="NCBI Taxonomy" id="1437324"/>
    <lineage>
        <taxon>Bacteria</taxon>
        <taxon>Bacillati</taxon>
        <taxon>Bacillota</taxon>
        <taxon>Bacilli</taxon>
        <taxon>Bacillales</taxon>
        <taxon>Sporolactobacillaceae</taxon>
        <taxon>Pullulanibacillus</taxon>
    </lineage>
</organism>
<proteinExistence type="predicted"/>
<protein>
    <submittedName>
        <fullName evidence="1">Uncharacterized protein</fullName>
    </submittedName>
</protein>
<evidence type="ECO:0000313" key="1">
    <source>
        <dbReference type="EMBL" id="GGH84441.1"/>
    </source>
</evidence>
<sequence>MDYWGACDHYYWGVHVLAWAKKEKRLNEVQLYHKILQLNTKKTCPWASFLNI</sequence>
<reference evidence="1" key="1">
    <citation type="journal article" date="2014" name="Int. J. Syst. Evol. Microbiol.">
        <title>Complete genome sequence of Corynebacterium casei LMG S-19264T (=DSM 44701T), isolated from a smear-ripened cheese.</title>
        <authorList>
            <consortium name="US DOE Joint Genome Institute (JGI-PGF)"/>
            <person name="Walter F."/>
            <person name="Albersmeier A."/>
            <person name="Kalinowski J."/>
            <person name="Ruckert C."/>
        </authorList>
    </citation>
    <scope>NUCLEOTIDE SEQUENCE</scope>
    <source>
        <strain evidence="1">CGMCC 1.12777</strain>
    </source>
</reference>
<dbReference type="AlphaFoldDB" id="A0A8J2ZXG9"/>
<name>A0A8J2ZXG9_9BACL</name>
<dbReference type="Proteomes" id="UP000656813">
    <property type="component" value="Unassembled WGS sequence"/>
</dbReference>
<reference evidence="1" key="2">
    <citation type="submission" date="2020-09" db="EMBL/GenBank/DDBJ databases">
        <authorList>
            <person name="Sun Q."/>
            <person name="Zhou Y."/>
        </authorList>
    </citation>
    <scope>NUCLEOTIDE SEQUENCE</scope>
    <source>
        <strain evidence="1">CGMCC 1.12777</strain>
    </source>
</reference>